<evidence type="ECO:0000256" key="1">
    <source>
        <dbReference type="ARBA" id="ARBA00008720"/>
    </source>
</evidence>
<dbReference type="InterPro" id="IPR054831">
    <property type="entry name" value="UPF0122_fam_protein"/>
</dbReference>
<proteinExistence type="inferred from homology"/>
<dbReference type="Gene3D" id="1.10.10.10">
    <property type="entry name" value="Winged helix-like DNA-binding domain superfamily/Winged helix DNA-binding domain"/>
    <property type="match status" value="1"/>
</dbReference>
<organism evidence="5 6">
    <name type="scientific">Paenibacillus turicensis</name>
    <dbReference type="NCBI Taxonomy" id="160487"/>
    <lineage>
        <taxon>Bacteria</taxon>
        <taxon>Bacillati</taxon>
        <taxon>Bacillota</taxon>
        <taxon>Bacilli</taxon>
        <taxon>Bacillales</taxon>
        <taxon>Paenibacillaceae</taxon>
        <taxon>Paenibacillus</taxon>
    </lineage>
</organism>
<dbReference type="NCBIfam" id="NF045758">
    <property type="entry name" value="YlxM"/>
    <property type="match status" value="1"/>
</dbReference>
<gene>
    <name evidence="5" type="ORF">J2Z32_003997</name>
</gene>
<dbReference type="InterPro" id="IPR007394">
    <property type="entry name" value="UPF0122"/>
</dbReference>
<dbReference type="Proteomes" id="UP001519272">
    <property type="component" value="Unassembled WGS sequence"/>
</dbReference>
<evidence type="ECO:0000256" key="3">
    <source>
        <dbReference type="HAMAP-Rule" id="MF_00245"/>
    </source>
</evidence>
<evidence type="ECO:0000313" key="5">
    <source>
        <dbReference type="EMBL" id="MBP1907322.1"/>
    </source>
</evidence>
<dbReference type="SUPFAM" id="SSF88659">
    <property type="entry name" value="Sigma3 and sigma4 domains of RNA polymerase sigma factors"/>
    <property type="match status" value="1"/>
</dbReference>
<dbReference type="InterPro" id="IPR013324">
    <property type="entry name" value="RNA_pol_sigma_r3/r4-like"/>
</dbReference>
<accession>A0ABS4FXL2</accession>
<evidence type="ECO:0000256" key="4">
    <source>
        <dbReference type="SAM" id="Coils"/>
    </source>
</evidence>
<dbReference type="EMBL" id="JAGGKG010000024">
    <property type="protein sequence ID" value="MBP1907322.1"/>
    <property type="molecule type" value="Genomic_DNA"/>
</dbReference>
<dbReference type="RefSeq" id="WP_210090898.1">
    <property type="nucleotide sequence ID" value="NZ_JAGGKG010000024.1"/>
</dbReference>
<dbReference type="PANTHER" id="PTHR40083:SF1">
    <property type="entry name" value="UPF0122 PROTEIN YLXM"/>
    <property type="match status" value="1"/>
</dbReference>
<evidence type="ECO:0000256" key="2">
    <source>
        <dbReference type="ARBA" id="ARBA00024764"/>
    </source>
</evidence>
<reference evidence="5 6" key="1">
    <citation type="submission" date="2021-03" db="EMBL/GenBank/DDBJ databases">
        <title>Genomic Encyclopedia of Type Strains, Phase IV (KMG-IV): sequencing the most valuable type-strain genomes for metagenomic binning, comparative biology and taxonomic classification.</title>
        <authorList>
            <person name="Goeker M."/>
        </authorList>
    </citation>
    <scope>NUCLEOTIDE SEQUENCE [LARGE SCALE GENOMIC DNA]</scope>
    <source>
        <strain evidence="5 6">DSM 14349</strain>
    </source>
</reference>
<dbReference type="NCBIfam" id="NF001070">
    <property type="entry name" value="PRK00118.1-6"/>
    <property type="match status" value="1"/>
</dbReference>
<comment type="similarity">
    <text evidence="1 3">Belongs to the UPF0122 family.</text>
</comment>
<comment type="function">
    <text evidence="2 3">Might take part in the signal recognition particle (SRP) pathway. This is inferred from the conservation of its genetic proximity to ftsY/ffh. May be a regulatory protein.</text>
</comment>
<dbReference type="GO" id="GO:0003677">
    <property type="term" value="F:DNA binding"/>
    <property type="evidence" value="ECO:0007669"/>
    <property type="project" value="UniProtKB-KW"/>
</dbReference>
<keyword evidence="5" id="KW-0238">DNA-binding</keyword>
<protein>
    <recommendedName>
        <fullName evidence="3">UPF0122 protein J2Z32_003997</fullName>
    </recommendedName>
</protein>
<comment type="caution">
    <text evidence="5">The sequence shown here is derived from an EMBL/GenBank/DDBJ whole genome shotgun (WGS) entry which is preliminary data.</text>
</comment>
<keyword evidence="4" id="KW-0175">Coiled coil</keyword>
<dbReference type="HAMAP" id="MF_00245">
    <property type="entry name" value="UPF0122"/>
    <property type="match status" value="1"/>
</dbReference>
<dbReference type="PANTHER" id="PTHR40083">
    <property type="entry name" value="UPF0122 PROTEIN CBO2450/CLC_2298"/>
    <property type="match status" value="1"/>
</dbReference>
<dbReference type="InterPro" id="IPR036388">
    <property type="entry name" value="WH-like_DNA-bd_sf"/>
</dbReference>
<name>A0ABS4FXL2_9BACL</name>
<evidence type="ECO:0000313" key="6">
    <source>
        <dbReference type="Proteomes" id="UP001519272"/>
    </source>
</evidence>
<keyword evidence="6" id="KW-1185">Reference proteome</keyword>
<feature type="coiled-coil region" evidence="4">
    <location>
        <begin position="53"/>
        <end position="83"/>
    </location>
</feature>
<sequence>MSQENKLEKTNRVNLLFDFYEKLLTDKQQTFLKYYFHDDFSLGEIAAEFEISRQAVYEHIKRAEGMLENYEEKLELLHKHEQRTALFEQAKKLLSESELSTEQQTELEFLLKEMHQL</sequence>
<dbReference type="Pfam" id="PF04297">
    <property type="entry name" value="UPF0122"/>
    <property type="match status" value="1"/>
</dbReference>